<evidence type="ECO:0000256" key="4">
    <source>
        <dbReference type="ARBA" id="ARBA00022692"/>
    </source>
</evidence>
<dbReference type="RefSeq" id="WP_211784359.1">
    <property type="nucleotide sequence ID" value="NZ_CP047289.1"/>
</dbReference>
<feature type="transmembrane region" description="Helical" evidence="7">
    <location>
        <begin position="352"/>
        <end position="372"/>
    </location>
</feature>
<name>A0A8J8SJS2_9RHOB</name>
<feature type="transmembrane region" description="Helical" evidence="7">
    <location>
        <begin position="141"/>
        <end position="162"/>
    </location>
</feature>
<dbReference type="Pfam" id="PF13440">
    <property type="entry name" value="Polysacc_synt_3"/>
    <property type="match status" value="1"/>
</dbReference>
<feature type="transmembrane region" description="Helical" evidence="7">
    <location>
        <begin position="108"/>
        <end position="129"/>
    </location>
</feature>
<evidence type="ECO:0000256" key="6">
    <source>
        <dbReference type="ARBA" id="ARBA00023136"/>
    </source>
</evidence>
<reference evidence="8" key="1">
    <citation type="submission" date="2020-01" db="EMBL/GenBank/DDBJ databases">
        <authorList>
            <person name="Yang Y."/>
            <person name="Kwon Y.M."/>
        </authorList>
    </citation>
    <scope>NUCLEOTIDE SEQUENCE</scope>
    <source>
        <strain evidence="8">PG104</strain>
    </source>
</reference>
<keyword evidence="9" id="KW-1185">Reference proteome</keyword>
<dbReference type="AlphaFoldDB" id="A0A8J8SJS2"/>
<dbReference type="InterPro" id="IPR050833">
    <property type="entry name" value="Poly_Biosynth_Transport"/>
</dbReference>
<evidence type="ECO:0000256" key="7">
    <source>
        <dbReference type="SAM" id="Phobius"/>
    </source>
</evidence>
<feature type="transmembrane region" description="Helical" evidence="7">
    <location>
        <begin position="293"/>
        <end position="315"/>
    </location>
</feature>
<feature type="transmembrane region" description="Helical" evidence="7">
    <location>
        <begin position="168"/>
        <end position="191"/>
    </location>
</feature>
<keyword evidence="3" id="KW-1003">Cell membrane</keyword>
<dbReference type="PANTHER" id="PTHR30250">
    <property type="entry name" value="PST FAMILY PREDICTED COLANIC ACID TRANSPORTER"/>
    <property type="match status" value="1"/>
</dbReference>
<comment type="similarity">
    <text evidence="2">Belongs to the polysaccharide synthase family.</text>
</comment>
<feature type="transmembrane region" description="Helical" evidence="7">
    <location>
        <begin position="411"/>
        <end position="433"/>
    </location>
</feature>
<feature type="transmembrane region" description="Helical" evidence="7">
    <location>
        <begin position="12"/>
        <end position="34"/>
    </location>
</feature>
<evidence type="ECO:0000313" key="8">
    <source>
        <dbReference type="EMBL" id="QUS35110.1"/>
    </source>
</evidence>
<comment type="subcellular location">
    <subcellularLocation>
        <location evidence="1">Cell membrane</location>
        <topology evidence="1">Multi-pass membrane protein</topology>
    </subcellularLocation>
</comment>
<evidence type="ECO:0000256" key="2">
    <source>
        <dbReference type="ARBA" id="ARBA00007430"/>
    </source>
</evidence>
<feature type="transmembrane region" description="Helical" evidence="7">
    <location>
        <begin position="76"/>
        <end position="96"/>
    </location>
</feature>
<keyword evidence="5 7" id="KW-1133">Transmembrane helix</keyword>
<dbReference type="KEGG" id="fap:GR316_01765"/>
<feature type="transmembrane region" description="Helical" evidence="7">
    <location>
        <begin position="439"/>
        <end position="458"/>
    </location>
</feature>
<proteinExistence type="inferred from homology"/>
<protein>
    <submittedName>
        <fullName evidence="8">Oligosaccharide flippase family protein</fullName>
    </submittedName>
</protein>
<gene>
    <name evidence="8" type="ORF">GR316_01765</name>
</gene>
<evidence type="ECO:0000256" key="3">
    <source>
        <dbReference type="ARBA" id="ARBA00022475"/>
    </source>
</evidence>
<evidence type="ECO:0000256" key="1">
    <source>
        <dbReference type="ARBA" id="ARBA00004651"/>
    </source>
</evidence>
<evidence type="ECO:0000313" key="9">
    <source>
        <dbReference type="Proteomes" id="UP000679284"/>
    </source>
</evidence>
<keyword evidence="4 7" id="KW-0812">Transmembrane</keyword>
<dbReference type="GO" id="GO:0005886">
    <property type="term" value="C:plasma membrane"/>
    <property type="evidence" value="ECO:0007669"/>
    <property type="project" value="UniProtKB-SubCell"/>
</dbReference>
<organism evidence="8 9">
    <name type="scientific">Falsirhodobacter algicola</name>
    <dbReference type="NCBI Taxonomy" id="2692330"/>
    <lineage>
        <taxon>Bacteria</taxon>
        <taxon>Pseudomonadati</taxon>
        <taxon>Pseudomonadota</taxon>
        <taxon>Alphaproteobacteria</taxon>
        <taxon>Rhodobacterales</taxon>
        <taxon>Paracoccaceae</taxon>
        <taxon>Falsirhodobacter</taxon>
    </lineage>
</organism>
<sequence length="485" mass="50439">MLHIRRSLAFSVIDKVTGVVLSILTMAVVSRLLAPAEVGVFMIGSSIVILIEALRDFGVSACLVQARELTPHLVRTAMTVMAILSLVLGTVIWWAAIPLAQFYDSAELTGIVHVAVLAFLAAPVANPLLALLRREMAFGRVALIGMAAGLTNTALSVGLALAGFGAFALIWASVAAAFVTAAGAVLAHGGLPPLRPSLREWRQVVPFGAWSSIITLLGMLLDSLPRLILGRMLGLDAAGLFTRAVALNQLPERLFLNAVQPVVLPAMAARLRAGEAIAAPWLMGIALITALQWPVLMMIALLAAPIVGILLGGGWTEVTPILRIVALSSICLFPQYLAFPVLVAAGRVREMALASLFTVPVSGGILLVASVFGLQAVAAALILTGALQSTVALALTWRCVRFAWRDLGTTLGQSALVTLAAVLPAAGVMAVAGRGLAPGPGIAAIATVAAMVGWRCALRLMAHPLDAQLDRITARLRPASGADAI</sequence>
<dbReference type="PANTHER" id="PTHR30250:SF10">
    <property type="entry name" value="LIPOPOLYSACCHARIDE BIOSYNTHESIS PROTEIN WZXC"/>
    <property type="match status" value="1"/>
</dbReference>
<keyword evidence="6 7" id="KW-0472">Membrane</keyword>
<evidence type="ECO:0000256" key="5">
    <source>
        <dbReference type="ARBA" id="ARBA00022989"/>
    </source>
</evidence>
<feature type="transmembrane region" description="Helical" evidence="7">
    <location>
        <begin position="321"/>
        <end position="345"/>
    </location>
</feature>
<dbReference type="EMBL" id="CP047289">
    <property type="protein sequence ID" value="QUS35110.1"/>
    <property type="molecule type" value="Genomic_DNA"/>
</dbReference>
<dbReference type="Proteomes" id="UP000679284">
    <property type="component" value="Chromosome"/>
</dbReference>
<feature type="transmembrane region" description="Helical" evidence="7">
    <location>
        <begin position="40"/>
        <end position="64"/>
    </location>
</feature>
<feature type="transmembrane region" description="Helical" evidence="7">
    <location>
        <begin position="203"/>
        <end position="221"/>
    </location>
</feature>
<accession>A0A8J8SJS2</accession>